<gene>
    <name evidence="2" type="ORF">AOG54_02425</name>
    <name evidence="1" type="ORF">SE19_03425</name>
</gene>
<dbReference type="AlphaFoldDB" id="A0A0P9CVB4"/>
<dbReference type="EMBL" id="LKBG01000056">
    <property type="protein sequence ID" value="KQB35989.1"/>
    <property type="molecule type" value="Genomic_DNA"/>
</dbReference>
<proteinExistence type="predicted"/>
<dbReference type="SMART" id="SM00028">
    <property type="entry name" value="TPR"/>
    <property type="match status" value="2"/>
</dbReference>
<dbReference type="OrthoDB" id="56287at2157"/>
<dbReference type="InterPro" id="IPR011990">
    <property type="entry name" value="TPR-like_helical_dom_sf"/>
</dbReference>
<dbReference type="Proteomes" id="UP000050515">
    <property type="component" value="Unassembled WGS sequence"/>
</dbReference>
<name>A0A0P9CVB4_9ARCH</name>
<dbReference type="InterPro" id="IPR019734">
    <property type="entry name" value="TPR_rpt"/>
</dbReference>
<dbReference type="EMBL" id="LJCQ01000166">
    <property type="protein sequence ID" value="KPV46903.1"/>
    <property type="molecule type" value="Genomic_DNA"/>
</dbReference>
<evidence type="ECO:0000313" key="3">
    <source>
        <dbReference type="Proteomes" id="UP000050320"/>
    </source>
</evidence>
<keyword evidence="3" id="KW-1185">Reference proteome</keyword>
<dbReference type="PATRIC" id="fig|507754.4.peg.283"/>
<dbReference type="SUPFAM" id="SSF48452">
    <property type="entry name" value="TPR-like"/>
    <property type="match status" value="1"/>
</dbReference>
<reference evidence="1 4" key="1">
    <citation type="submission" date="2015-09" db="EMBL/GenBank/DDBJ databases">
        <title>Draft genome sequence of Acidiplasma aeolicum DSM 18409.</title>
        <authorList>
            <person name="Hemp J."/>
        </authorList>
    </citation>
    <scope>NUCLEOTIDE SEQUENCE [LARGE SCALE GENOMIC DNA]</scope>
    <source>
        <strain evidence="1 4">V</strain>
    </source>
</reference>
<dbReference type="Pfam" id="PF13424">
    <property type="entry name" value="TPR_12"/>
    <property type="match status" value="1"/>
</dbReference>
<evidence type="ECO:0000313" key="4">
    <source>
        <dbReference type="Proteomes" id="UP000050515"/>
    </source>
</evidence>
<evidence type="ECO:0000313" key="1">
    <source>
        <dbReference type="EMBL" id="KPV46903.1"/>
    </source>
</evidence>
<evidence type="ECO:0000313" key="2">
    <source>
        <dbReference type="EMBL" id="KQB35989.1"/>
    </source>
</evidence>
<accession>A0A0P9CVB4</accession>
<reference evidence="2 3" key="2">
    <citation type="submission" date="2015-09" db="EMBL/GenBank/DDBJ databases">
        <title>Heavy metals and arsenic resistance mechanisms in polyextremophilic archaea of the family Ferroplasmaceae.</title>
        <authorList>
            <person name="Bulaev A.G."/>
            <person name="Kanygina A.V."/>
        </authorList>
    </citation>
    <scope>NUCLEOTIDE SEQUENCE [LARGE SCALE GENOMIC DNA]</scope>
    <source>
        <strain evidence="2 3">VT</strain>
    </source>
</reference>
<sequence length="243" mass="27773">MENLDELIENGDKAMGKEKYMDAVRYYTQAYNGMTDASDEKAEICYKLSQAYFALEPKNTENPLKYAQESLDIHNKLNEDDMKIMDLMNIGYINLDSRKRDDAIKYFEEAIKIAEGLKEGQLIAMAYNAKAEALSSTKGGYKEALDIYNKVIEMTESSGDWENYFEAVYGKINILRSTDIDEAFSLAKESLDKIDKIMDEIKTKKDKKEFKSSLSYIYDAASDIAMELENIDEAMKIAARSKE</sequence>
<dbReference type="Proteomes" id="UP000050320">
    <property type="component" value="Unassembled WGS sequence"/>
</dbReference>
<protein>
    <submittedName>
        <fullName evidence="1">Uncharacterized protein</fullName>
    </submittedName>
</protein>
<organism evidence="1 4">
    <name type="scientific">Acidiplasma aeolicum</name>
    <dbReference type="NCBI Taxonomy" id="507754"/>
    <lineage>
        <taxon>Archaea</taxon>
        <taxon>Methanobacteriati</taxon>
        <taxon>Thermoplasmatota</taxon>
        <taxon>Thermoplasmata</taxon>
        <taxon>Thermoplasmatales</taxon>
        <taxon>Ferroplasmaceae</taxon>
        <taxon>Acidiplasma</taxon>
    </lineage>
</organism>
<dbReference type="Gene3D" id="1.25.40.10">
    <property type="entry name" value="Tetratricopeptide repeat domain"/>
    <property type="match status" value="1"/>
</dbReference>
<dbReference type="RefSeq" id="WP_054964044.1">
    <property type="nucleotide sequence ID" value="NZ_LJCQ01000166.1"/>
</dbReference>
<comment type="caution">
    <text evidence="1">The sequence shown here is derived from an EMBL/GenBank/DDBJ whole genome shotgun (WGS) entry which is preliminary data.</text>
</comment>